<dbReference type="PROSITE" id="PS51257">
    <property type="entry name" value="PROKAR_LIPOPROTEIN"/>
    <property type="match status" value="1"/>
</dbReference>
<dbReference type="Gene3D" id="3.30.9.10">
    <property type="entry name" value="D-Amino Acid Oxidase, subunit A, domain 2"/>
    <property type="match status" value="1"/>
</dbReference>
<dbReference type="GeneID" id="40267743"/>
<protein>
    <submittedName>
        <fullName evidence="3">FAD-binding oxidoreductase</fullName>
    </submittedName>
</protein>
<dbReference type="Gene3D" id="3.50.50.60">
    <property type="entry name" value="FAD/NAD(P)-binding domain"/>
    <property type="match status" value="1"/>
</dbReference>
<dbReference type="OrthoDB" id="168391at2157"/>
<proteinExistence type="predicted"/>
<geneLocation type="plasmid" evidence="4">
    <name>pnve500</name>
</geneLocation>
<organism evidence="3 4">
    <name type="scientific">Natrinema versiforme</name>
    <dbReference type="NCBI Taxonomy" id="88724"/>
    <lineage>
        <taxon>Archaea</taxon>
        <taxon>Methanobacteriati</taxon>
        <taxon>Methanobacteriota</taxon>
        <taxon>Stenosarchaea group</taxon>
        <taxon>Halobacteria</taxon>
        <taxon>Halobacteriales</taxon>
        <taxon>Natrialbaceae</taxon>
        <taxon>Natrinema</taxon>
    </lineage>
</organism>
<dbReference type="GO" id="GO:0005737">
    <property type="term" value="C:cytoplasm"/>
    <property type="evidence" value="ECO:0007669"/>
    <property type="project" value="TreeGrafter"/>
</dbReference>
<dbReference type="InterPro" id="IPR006076">
    <property type="entry name" value="FAD-dep_OxRdtase"/>
</dbReference>
<keyword evidence="1" id="KW-0560">Oxidoreductase</keyword>
<dbReference type="EMBL" id="CP040331">
    <property type="protein sequence ID" value="QCS44705.1"/>
    <property type="molecule type" value="Genomic_DNA"/>
</dbReference>
<evidence type="ECO:0000259" key="2">
    <source>
        <dbReference type="Pfam" id="PF01266"/>
    </source>
</evidence>
<evidence type="ECO:0000313" key="3">
    <source>
        <dbReference type="EMBL" id="QCS44705.1"/>
    </source>
</evidence>
<keyword evidence="3" id="KW-0614">Plasmid</keyword>
<evidence type="ECO:0000256" key="1">
    <source>
        <dbReference type="ARBA" id="ARBA00023002"/>
    </source>
</evidence>
<gene>
    <name evidence="3" type="ORF">FEJ81_20675</name>
</gene>
<dbReference type="GO" id="GO:0016491">
    <property type="term" value="F:oxidoreductase activity"/>
    <property type="evidence" value="ECO:0007669"/>
    <property type="project" value="UniProtKB-KW"/>
</dbReference>
<evidence type="ECO:0000313" key="4">
    <source>
        <dbReference type="Proteomes" id="UP000302218"/>
    </source>
</evidence>
<dbReference type="PANTHER" id="PTHR13847:SF287">
    <property type="entry name" value="FAD-DEPENDENT OXIDOREDUCTASE DOMAIN-CONTAINING PROTEIN 1"/>
    <property type="match status" value="1"/>
</dbReference>
<feature type="domain" description="FAD dependent oxidoreductase" evidence="2">
    <location>
        <begin position="5"/>
        <end position="347"/>
    </location>
</feature>
<dbReference type="AlphaFoldDB" id="A0A4P8WMY2"/>
<dbReference type="RefSeq" id="WP_138247104.1">
    <property type="nucleotide sequence ID" value="NZ_CP040331.1"/>
</dbReference>
<dbReference type="Proteomes" id="UP000302218">
    <property type="component" value="Plasmid pNVE500"/>
</dbReference>
<dbReference type="SUPFAM" id="SSF51905">
    <property type="entry name" value="FAD/NAD(P)-binding domain"/>
    <property type="match status" value="1"/>
</dbReference>
<dbReference type="PANTHER" id="PTHR13847">
    <property type="entry name" value="SARCOSINE DEHYDROGENASE-RELATED"/>
    <property type="match status" value="1"/>
</dbReference>
<accession>A0A4P8WMY2</accession>
<name>A0A4P8WMY2_9EURY</name>
<sequence>MPERDVIVIGGGVAGMSCAYHLAAAGVEDVMVLEKDQPASKASGRAAGFITPDQFLSTGTHPEEHRYILEFWKDMARDSKIDPHYGDAYTFARNNESVSYLEELHERTEIDSRLLNSDEISEQIPDLITDNIELGFTFENGFSIDPYTATVTVMEKATALGTEVRTEPVTSITPLSQDETRITTPERTYTASVVIVAAGAWSKSLTRDIDISLPLKPRISQIITLDPKSEVDLPLINDPDLLLYYRREANGEVLIGGGTGKTEIAPSTFDSSVREEFLHEVAEKAPQISEKLREADVTGKWAGLCSATPDRHPLIGKIHSDGIYACCGFNGEGIMYSAVAGQLITDLVTETKSEFNVKTFDPDRFSSPKSDFEIRSAIEW</sequence>
<dbReference type="Pfam" id="PF01266">
    <property type="entry name" value="DAO"/>
    <property type="match status" value="1"/>
</dbReference>
<dbReference type="KEGG" id="nvr:FEJ81_20675"/>
<dbReference type="InterPro" id="IPR036188">
    <property type="entry name" value="FAD/NAD-bd_sf"/>
</dbReference>
<reference evidence="4" key="1">
    <citation type="submission" date="2019-05" db="EMBL/GenBank/DDBJ databases">
        <title>Genome sequence and methylation pattern of the halophilic Archaeon Natrinema versiforme BOL5-4.</title>
        <authorList>
            <person name="DasSarma P."/>
            <person name="Anton B.P."/>
            <person name="DasSarma S.L."/>
            <person name="Martinez F.L."/>
            <person name="Guzman D."/>
            <person name="Roberts R.J."/>
            <person name="DasSarma S."/>
        </authorList>
    </citation>
    <scope>NUCLEOTIDE SEQUENCE [LARGE SCALE GENOMIC DNA]</scope>
    <source>
        <strain evidence="4">BOL5-4</strain>
        <plasmid evidence="4">pnve500</plasmid>
    </source>
</reference>